<dbReference type="CDD" id="cd00209">
    <property type="entry name" value="DHFR"/>
    <property type="match status" value="1"/>
</dbReference>
<dbReference type="PROSITE" id="PS51330">
    <property type="entry name" value="DHFR_2"/>
    <property type="match status" value="1"/>
</dbReference>
<dbReference type="Gene3D" id="3.40.430.10">
    <property type="entry name" value="Dihydrofolate Reductase, subunit A"/>
    <property type="match status" value="1"/>
</dbReference>
<keyword evidence="4 7" id="KW-0554">One-carbon metabolism</keyword>
<evidence type="ECO:0000313" key="10">
    <source>
        <dbReference type="EMBL" id="MFB9377248.1"/>
    </source>
</evidence>
<evidence type="ECO:0000256" key="1">
    <source>
        <dbReference type="ARBA" id="ARBA00004903"/>
    </source>
</evidence>
<accession>A0ABV5LT53</accession>
<comment type="caution">
    <text evidence="10">The sequence shown here is derived from an EMBL/GenBank/DDBJ whole genome shotgun (WGS) entry which is preliminary data.</text>
</comment>
<proteinExistence type="inferred from homology"/>
<dbReference type="InterPro" id="IPR012259">
    <property type="entry name" value="DHFR"/>
</dbReference>
<keyword evidence="11" id="KW-1185">Reference proteome</keyword>
<evidence type="ECO:0000259" key="9">
    <source>
        <dbReference type="PROSITE" id="PS51330"/>
    </source>
</evidence>
<protein>
    <recommendedName>
        <fullName evidence="3 7">Dihydrofolate reductase</fullName>
        <ecNumber evidence="3 7">1.5.1.3</ecNumber>
    </recommendedName>
</protein>
<dbReference type="SUPFAM" id="SSF53597">
    <property type="entry name" value="Dihydrofolate reductase-like"/>
    <property type="match status" value="1"/>
</dbReference>
<organism evidence="10 11">
    <name type="scientific">Kineococcus gynurae</name>
    <dbReference type="NCBI Taxonomy" id="452979"/>
    <lineage>
        <taxon>Bacteria</taxon>
        <taxon>Bacillati</taxon>
        <taxon>Actinomycetota</taxon>
        <taxon>Actinomycetes</taxon>
        <taxon>Kineosporiales</taxon>
        <taxon>Kineosporiaceae</taxon>
        <taxon>Kineococcus</taxon>
    </lineage>
</organism>
<keyword evidence="5 7" id="KW-0521">NADP</keyword>
<dbReference type="InterPro" id="IPR024072">
    <property type="entry name" value="DHFR-like_dom_sf"/>
</dbReference>
<comment type="function">
    <text evidence="7">Key enzyme in folate metabolism. Catalyzes an essential reaction for de novo glycine and purine synthesis, and for DNA precursor synthesis.</text>
</comment>
<dbReference type="PANTHER" id="PTHR48069">
    <property type="entry name" value="DIHYDROFOLATE REDUCTASE"/>
    <property type="match status" value="1"/>
</dbReference>
<sequence length="163" mass="17963">MTVSLIWAQSRDRVIGRDGGLPWRIPEDLHQFTARTRGHVVVMGRATWESLPDSYRPLPDRRNVVLTRTPGWSAPGAEVAADLRTALALAEDVWVIGGGAVYRDALPLADRAVVTEVDLDVEGDTLAPDLGPGWSRLDVEPAEGWTTSRTGIRFRVVTWERPG</sequence>
<feature type="domain" description="DHFR" evidence="9">
    <location>
        <begin position="2"/>
        <end position="161"/>
    </location>
</feature>
<evidence type="ECO:0000256" key="6">
    <source>
        <dbReference type="ARBA" id="ARBA00023002"/>
    </source>
</evidence>
<dbReference type="PIRSF" id="PIRSF000194">
    <property type="entry name" value="DHFR"/>
    <property type="match status" value="1"/>
</dbReference>
<dbReference type="Proteomes" id="UP001589748">
    <property type="component" value="Unassembled WGS sequence"/>
</dbReference>
<dbReference type="PRINTS" id="PR00070">
    <property type="entry name" value="DHFR"/>
</dbReference>
<dbReference type="Pfam" id="PF00186">
    <property type="entry name" value="DHFR_1"/>
    <property type="match status" value="1"/>
</dbReference>
<evidence type="ECO:0000256" key="7">
    <source>
        <dbReference type="PIRNR" id="PIRNR000194"/>
    </source>
</evidence>
<dbReference type="PANTHER" id="PTHR48069:SF3">
    <property type="entry name" value="DIHYDROFOLATE REDUCTASE"/>
    <property type="match status" value="1"/>
</dbReference>
<dbReference type="EMBL" id="JBHMDM010000004">
    <property type="protein sequence ID" value="MFB9377248.1"/>
    <property type="molecule type" value="Genomic_DNA"/>
</dbReference>
<dbReference type="RefSeq" id="WP_380134810.1">
    <property type="nucleotide sequence ID" value="NZ_JBHLUI010000003.1"/>
</dbReference>
<keyword evidence="6 7" id="KW-0560">Oxidoreductase</keyword>
<dbReference type="InterPro" id="IPR001796">
    <property type="entry name" value="DHFR_dom"/>
</dbReference>
<dbReference type="EC" id="1.5.1.3" evidence="3 7"/>
<comment type="catalytic activity">
    <reaction evidence="7">
        <text>(6S)-5,6,7,8-tetrahydrofolate + NADP(+) = 7,8-dihydrofolate + NADPH + H(+)</text>
        <dbReference type="Rhea" id="RHEA:15009"/>
        <dbReference type="ChEBI" id="CHEBI:15378"/>
        <dbReference type="ChEBI" id="CHEBI:57451"/>
        <dbReference type="ChEBI" id="CHEBI:57453"/>
        <dbReference type="ChEBI" id="CHEBI:57783"/>
        <dbReference type="ChEBI" id="CHEBI:58349"/>
        <dbReference type="EC" id="1.5.1.3"/>
    </reaction>
</comment>
<dbReference type="GO" id="GO:0004146">
    <property type="term" value="F:dihydrofolate reductase activity"/>
    <property type="evidence" value="ECO:0007669"/>
    <property type="project" value="UniProtKB-EC"/>
</dbReference>
<gene>
    <name evidence="10" type="ORF">ACFFVI_09720</name>
</gene>
<dbReference type="InterPro" id="IPR017925">
    <property type="entry name" value="DHFR_CS"/>
</dbReference>
<dbReference type="PROSITE" id="PS00075">
    <property type="entry name" value="DHFR_1"/>
    <property type="match status" value="1"/>
</dbReference>
<reference evidence="10 11" key="1">
    <citation type="submission" date="2024-09" db="EMBL/GenBank/DDBJ databases">
        <authorList>
            <person name="Sun Q."/>
            <person name="Mori K."/>
        </authorList>
    </citation>
    <scope>NUCLEOTIDE SEQUENCE [LARGE SCALE GENOMIC DNA]</scope>
    <source>
        <strain evidence="10 11">TISTR 1856</strain>
    </source>
</reference>
<name>A0ABV5LT53_9ACTN</name>
<evidence type="ECO:0000313" key="11">
    <source>
        <dbReference type="Proteomes" id="UP001589748"/>
    </source>
</evidence>
<evidence type="ECO:0000256" key="2">
    <source>
        <dbReference type="ARBA" id="ARBA00009539"/>
    </source>
</evidence>
<comment type="similarity">
    <text evidence="2 7 8">Belongs to the dihydrofolate reductase family.</text>
</comment>
<evidence type="ECO:0000256" key="4">
    <source>
        <dbReference type="ARBA" id="ARBA00022563"/>
    </source>
</evidence>
<evidence type="ECO:0000256" key="3">
    <source>
        <dbReference type="ARBA" id="ARBA00012856"/>
    </source>
</evidence>
<evidence type="ECO:0000256" key="8">
    <source>
        <dbReference type="RuleBase" id="RU004474"/>
    </source>
</evidence>
<evidence type="ECO:0000256" key="5">
    <source>
        <dbReference type="ARBA" id="ARBA00022857"/>
    </source>
</evidence>
<comment type="pathway">
    <text evidence="1 7">Cofactor biosynthesis; tetrahydrofolate biosynthesis; 5,6,7,8-tetrahydrofolate from 7,8-dihydrofolate: step 1/1.</text>
</comment>